<sequence length="69" mass="7451">MDMALIHTINAFAWPLLTLAVLLGMWKLLMTVHTRRTARRSNAHGDHAATAGVVPLAPIPRGPGEISNV</sequence>
<keyword evidence="1" id="KW-1133">Transmembrane helix</keyword>
<feature type="transmembrane region" description="Helical" evidence="1">
    <location>
        <begin position="12"/>
        <end position="30"/>
    </location>
</feature>
<keyword evidence="3" id="KW-1185">Reference proteome</keyword>
<evidence type="ECO:0000313" key="2">
    <source>
        <dbReference type="EMBL" id="RJN32499.1"/>
    </source>
</evidence>
<comment type="caution">
    <text evidence="2">The sequence shown here is derived from an EMBL/GenBank/DDBJ whole genome shotgun (WGS) entry which is preliminary data.</text>
</comment>
<dbReference type="EMBL" id="QYZP01000001">
    <property type="protein sequence ID" value="RJN32499.1"/>
    <property type="molecule type" value="Genomic_DNA"/>
</dbReference>
<dbReference type="Proteomes" id="UP000266615">
    <property type="component" value="Unassembled WGS sequence"/>
</dbReference>
<organism evidence="2 3">
    <name type="scientific">Nesterenkonia natronophila</name>
    <dbReference type="NCBI Taxonomy" id="2174932"/>
    <lineage>
        <taxon>Bacteria</taxon>
        <taxon>Bacillati</taxon>
        <taxon>Actinomycetota</taxon>
        <taxon>Actinomycetes</taxon>
        <taxon>Micrococcales</taxon>
        <taxon>Micrococcaceae</taxon>
        <taxon>Nesterenkonia</taxon>
    </lineage>
</organism>
<keyword evidence="1" id="KW-0812">Transmembrane</keyword>
<reference evidence="2 3" key="1">
    <citation type="submission" date="2018-09" db="EMBL/GenBank/DDBJ databases">
        <title>Nesterenkonia natronophila sp. nov., an alkaliphilic actinobacteriume isolated from a soda lake, and emended description of the genus Nesterenkonia.</title>
        <authorList>
            <person name="Menes R.J."/>
            <person name="Iriarte A."/>
        </authorList>
    </citation>
    <scope>NUCLEOTIDE SEQUENCE [LARGE SCALE GENOMIC DNA]</scope>
    <source>
        <strain evidence="2 3">M8</strain>
    </source>
</reference>
<gene>
    <name evidence="2" type="ORF">D3250_01225</name>
</gene>
<evidence type="ECO:0000313" key="3">
    <source>
        <dbReference type="Proteomes" id="UP000266615"/>
    </source>
</evidence>
<keyword evidence="1" id="KW-0472">Membrane</keyword>
<proteinExistence type="predicted"/>
<evidence type="ECO:0000256" key="1">
    <source>
        <dbReference type="SAM" id="Phobius"/>
    </source>
</evidence>
<protein>
    <submittedName>
        <fullName evidence="2">Uncharacterized protein</fullName>
    </submittedName>
</protein>
<name>A0A3A4G2T0_9MICC</name>
<dbReference type="AlphaFoldDB" id="A0A3A4G2T0"/>
<accession>A0A3A4G2T0</accession>